<gene>
    <name evidence="1" type="ORF">JCM19274_3728</name>
</gene>
<proteinExistence type="predicted"/>
<accession>A0A090WV93</accession>
<dbReference type="Proteomes" id="UP000029643">
    <property type="component" value="Unassembled WGS sequence"/>
</dbReference>
<sequence length="59" mass="6396">MITTGALSSVTLSKLIDVSIGVLTAKSFFAFFVELQLANKSPHHDRCGKELGIHILLLI</sequence>
<dbReference type="AlphaFoldDB" id="A0A090WV93"/>
<comment type="caution">
    <text evidence="1">The sequence shown here is derived from an EMBL/GenBank/DDBJ whole genome shotgun (WGS) entry which is preliminary data.</text>
</comment>
<name>A0A090WV93_9FLAO</name>
<dbReference type="EMBL" id="BBNU01000009">
    <property type="protein sequence ID" value="GAL80158.1"/>
    <property type="molecule type" value="Genomic_DNA"/>
</dbReference>
<protein>
    <submittedName>
        <fullName evidence="1">Uncharacterized protein</fullName>
    </submittedName>
</protein>
<evidence type="ECO:0000313" key="2">
    <source>
        <dbReference type="Proteomes" id="UP000029643"/>
    </source>
</evidence>
<evidence type="ECO:0000313" key="1">
    <source>
        <dbReference type="EMBL" id="GAL80158.1"/>
    </source>
</evidence>
<reference evidence="1 2" key="1">
    <citation type="journal article" date="2014" name="Genome Announc.">
        <title>Draft Genome Sequences of Marine Flavobacterium Algibacter lectus Strains SS8 and NR4.</title>
        <authorList>
            <person name="Takatani N."/>
            <person name="Nakanishi M."/>
            <person name="Meirelles P."/>
            <person name="Mino S."/>
            <person name="Suda W."/>
            <person name="Oshima K."/>
            <person name="Hattori M."/>
            <person name="Ohkuma M."/>
            <person name="Hosokawa M."/>
            <person name="Miyashita K."/>
            <person name="Thompson F.L."/>
            <person name="Niwa A."/>
            <person name="Sawabe T."/>
            <person name="Sawabe T."/>
        </authorList>
    </citation>
    <scope>NUCLEOTIDE SEQUENCE [LARGE SCALE GENOMIC DNA]</scope>
    <source>
        <strain evidence="2">JCM19274</strain>
    </source>
</reference>
<organism evidence="1 2">
    <name type="scientific">Algibacter lectus</name>
    <dbReference type="NCBI Taxonomy" id="221126"/>
    <lineage>
        <taxon>Bacteria</taxon>
        <taxon>Pseudomonadati</taxon>
        <taxon>Bacteroidota</taxon>
        <taxon>Flavobacteriia</taxon>
        <taxon>Flavobacteriales</taxon>
        <taxon>Flavobacteriaceae</taxon>
        <taxon>Algibacter</taxon>
    </lineage>
</organism>